<name>A0ACC1HAJ4_9FUNG</name>
<comment type="caution">
    <text evidence="1">The sequence shown here is derived from an EMBL/GenBank/DDBJ whole genome shotgun (WGS) entry which is preliminary data.</text>
</comment>
<reference evidence="1" key="1">
    <citation type="submission" date="2022-06" db="EMBL/GenBank/DDBJ databases">
        <title>Phylogenomic reconstructions and comparative analyses of Kickxellomycotina fungi.</title>
        <authorList>
            <person name="Reynolds N.K."/>
            <person name="Stajich J.E."/>
            <person name="Barry K."/>
            <person name="Grigoriev I.V."/>
            <person name="Crous P."/>
            <person name="Smith M.E."/>
        </authorList>
    </citation>
    <scope>NUCLEOTIDE SEQUENCE</scope>
    <source>
        <strain evidence="1">RSA 2271</strain>
    </source>
</reference>
<dbReference type="Proteomes" id="UP001145114">
    <property type="component" value="Unassembled WGS sequence"/>
</dbReference>
<evidence type="ECO:0000313" key="2">
    <source>
        <dbReference type="Proteomes" id="UP001145114"/>
    </source>
</evidence>
<organism evidence="1 2">
    <name type="scientific">Spiromyces aspiralis</name>
    <dbReference type="NCBI Taxonomy" id="68401"/>
    <lineage>
        <taxon>Eukaryota</taxon>
        <taxon>Fungi</taxon>
        <taxon>Fungi incertae sedis</taxon>
        <taxon>Zoopagomycota</taxon>
        <taxon>Kickxellomycotina</taxon>
        <taxon>Kickxellomycetes</taxon>
        <taxon>Kickxellales</taxon>
        <taxon>Kickxellaceae</taxon>
        <taxon>Spiromyces</taxon>
    </lineage>
</organism>
<evidence type="ECO:0000313" key="1">
    <source>
        <dbReference type="EMBL" id="KAJ1673565.1"/>
    </source>
</evidence>
<sequence length="173" mass="19878">TKLHSSIVGLRDEKYLESPFVVNFHRVDQLAESKSAWSFYHTGERMKLDLLDSNFNQHNERHCSLSFEIDQAAVVHGLAGYFSTTLYKDVTLCTLPEAHSPDMFSWFPMFFPLKDPITVVSGQTVVVNMWRRTTNTKVWYEWLVDVVTGTNESRVVASSGLHNLDGWSYWIGL</sequence>
<dbReference type="EMBL" id="JAMZIH010006801">
    <property type="protein sequence ID" value="KAJ1673565.1"/>
    <property type="molecule type" value="Genomic_DNA"/>
</dbReference>
<proteinExistence type="predicted"/>
<protein>
    <submittedName>
        <fullName evidence="1">Uncharacterized protein</fullName>
    </submittedName>
</protein>
<accession>A0ACC1HAJ4</accession>
<feature type="non-terminal residue" evidence="1">
    <location>
        <position position="1"/>
    </location>
</feature>
<gene>
    <name evidence="1" type="ORF">EV182_004991</name>
</gene>
<keyword evidence="2" id="KW-1185">Reference proteome</keyword>